<dbReference type="PANTHER" id="PTHR45339:SF1">
    <property type="entry name" value="HYBRID SIGNAL TRANSDUCTION HISTIDINE KINASE J"/>
    <property type="match status" value="1"/>
</dbReference>
<dbReference type="Pfam" id="PF02518">
    <property type="entry name" value="HATPase_c"/>
    <property type="match status" value="1"/>
</dbReference>
<dbReference type="PROSITE" id="PS50109">
    <property type="entry name" value="HIS_KIN"/>
    <property type="match status" value="1"/>
</dbReference>
<dbReference type="PANTHER" id="PTHR45339">
    <property type="entry name" value="HYBRID SIGNAL TRANSDUCTION HISTIDINE KINASE J"/>
    <property type="match status" value="1"/>
</dbReference>
<dbReference type="SUPFAM" id="SSF52172">
    <property type="entry name" value="CheY-like"/>
    <property type="match status" value="2"/>
</dbReference>
<dbReference type="InterPro" id="IPR036890">
    <property type="entry name" value="HATPase_C_sf"/>
</dbReference>
<dbReference type="SMART" id="SM00387">
    <property type="entry name" value="HATPase_c"/>
    <property type="match status" value="1"/>
</dbReference>
<keyword evidence="2" id="KW-0902">Two-component regulatory system</keyword>
<protein>
    <submittedName>
        <fullName evidence="5">Signal transduction histidine-protein kinase BarA</fullName>
        <ecNumber evidence="5">2.7.13.3</ecNumber>
    </submittedName>
</protein>
<evidence type="ECO:0000259" key="4">
    <source>
        <dbReference type="PROSITE" id="PS50110"/>
    </source>
</evidence>
<dbReference type="Gene3D" id="3.30.565.10">
    <property type="entry name" value="Histidine kinase-like ATPase, C-terminal domain"/>
    <property type="match status" value="1"/>
</dbReference>
<dbReference type="PRINTS" id="PR00344">
    <property type="entry name" value="BCTRLSENSOR"/>
</dbReference>
<evidence type="ECO:0000256" key="1">
    <source>
        <dbReference type="ARBA" id="ARBA00022553"/>
    </source>
</evidence>
<feature type="domain" description="Histidine kinase" evidence="3">
    <location>
        <begin position="1"/>
        <end position="171"/>
    </location>
</feature>
<dbReference type="Gene3D" id="3.40.50.2300">
    <property type="match status" value="2"/>
</dbReference>
<dbReference type="EC" id="2.7.13.3" evidence="5"/>
<dbReference type="InterPro" id="IPR004358">
    <property type="entry name" value="Sig_transdc_His_kin-like_C"/>
</dbReference>
<sequence length="458" mass="49477">MSRIESGKLLLKNQSFSLKDMICNTADIIRAQAGQKGVEFDCVLYPGLGEGYTGDEMKLQQVLVNILTNAVKFTAGGGKVTFSASEVTRGKSDATLRFVVRDTGIGIDPGFLPQVFDAFAQESGGSTTAYGGTGLGLAISKNIVDMMNGHITVRSIPEVGSEFTVDVRLGIGPEEAPRKEASLPYKGMRCLVVDDDAAVCQSTVQMLREMGAAAEGVDSGPRAIARTKALLECGECFSAVFVDWKMPEMDGVETARRLRALAGRETVIFLMTAYDWGSIEEQARSAGVDVLLEKPLFRSTLESAFARACSGKVQTKARSVAEVHNFEGRRILLAEDHSLNVEIAVKLLERVGFEVDTAGNGLRTLELFKKSPVGYYDAVLMDIRMPLMDGLTAAAAIRGMNRPDAARTPILAMTANAFEDDVEKSLAAGMNAHLAKPIEPEALYRALHRFICAEDEDL</sequence>
<dbReference type="InterPro" id="IPR003594">
    <property type="entry name" value="HATPase_dom"/>
</dbReference>
<dbReference type="EMBL" id="VSSQ01002479">
    <property type="protein sequence ID" value="MPM15650.1"/>
    <property type="molecule type" value="Genomic_DNA"/>
</dbReference>
<dbReference type="Pfam" id="PF00072">
    <property type="entry name" value="Response_reg"/>
    <property type="match status" value="2"/>
</dbReference>
<dbReference type="GO" id="GO:0000160">
    <property type="term" value="P:phosphorelay signal transduction system"/>
    <property type="evidence" value="ECO:0007669"/>
    <property type="project" value="UniProtKB-KW"/>
</dbReference>
<dbReference type="AlphaFoldDB" id="A0A644XHF9"/>
<dbReference type="InterPro" id="IPR001789">
    <property type="entry name" value="Sig_transdc_resp-reg_receiver"/>
</dbReference>
<organism evidence="5">
    <name type="scientific">bioreactor metagenome</name>
    <dbReference type="NCBI Taxonomy" id="1076179"/>
    <lineage>
        <taxon>unclassified sequences</taxon>
        <taxon>metagenomes</taxon>
        <taxon>ecological metagenomes</taxon>
    </lineage>
</organism>
<feature type="domain" description="Response regulatory" evidence="4">
    <location>
        <begin position="189"/>
        <end position="309"/>
    </location>
</feature>
<evidence type="ECO:0000256" key="2">
    <source>
        <dbReference type="ARBA" id="ARBA00023012"/>
    </source>
</evidence>
<dbReference type="SUPFAM" id="SSF55874">
    <property type="entry name" value="ATPase domain of HSP90 chaperone/DNA topoisomerase II/histidine kinase"/>
    <property type="match status" value="1"/>
</dbReference>
<dbReference type="InterPro" id="IPR005467">
    <property type="entry name" value="His_kinase_dom"/>
</dbReference>
<feature type="domain" description="Response regulatory" evidence="4">
    <location>
        <begin position="330"/>
        <end position="451"/>
    </location>
</feature>
<gene>
    <name evidence="5" type="primary">barA_4</name>
    <name evidence="5" type="ORF">SDC9_62021</name>
</gene>
<dbReference type="GO" id="GO:0004673">
    <property type="term" value="F:protein histidine kinase activity"/>
    <property type="evidence" value="ECO:0007669"/>
    <property type="project" value="UniProtKB-EC"/>
</dbReference>
<dbReference type="FunFam" id="3.30.565.10:FF:000010">
    <property type="entry name" value="Sensor histidine kinase RcsC"/>
    <property type="match status" value="1"/>
</dbReference>
<accession>A0A644XHF9</accession>
<proteinExistence type="predicted"/>
<dbReference type="CDD" id="cd17546">
    <property type="entry name" value="REC_hyHK_CKI1_RcsC-like"/>
    <property type="match status" value="2"/>
</dbReference>
<keyword evidence="1" id="KW-0597">Phosphoprotein</keyword>
<dbReference type="PROSITE" id="PS50110">
    <property type="entry name" value="RESPONSE_REGULATORY"/>
    <property type="match status" value="2"/>
</dbReference>
<evidence type="ECO:0000313" key="5">
    <source>
        <dbReference type="EMBL" id="MPM15650.1"/>
    </source>
</evidence>
<dbReference type="SMART" id="SM00448">
    <property type="entry name" value="REC"/>
    <property type="match status" value="2"/>
</dbReference>
<keyword evidence="5" id="KW-0418">Kinase</keyword>
<reference evidence="5" key="1">
    <citation type="submission" date="2019-08" db="EMBL/GenBank/DDBJ databases">
        <authorList>
            <person name="Kucharzyk K."/>
            <person name="Murdoch R.W."/>
            <person name="Higgins S."/>
            <person name="Loffler F."/>
        </authorList>
    </citation>
    <scope>NUCLEOTIDE SEQUENCE</scope>
</reference>
<name>A0A644XHF9_9ZZZZ</name>
<evidence type="ECO:0000259" key="3">
    <source>
        <dbReference type="PROSITE" id="PS50109"/>
    </source>
</evidence>
<keyword evidence="5" id="KW-0808">Transferase</keyword>
<dbReference type="InterPro" id="IPR011006">
    <property type="entry name" value="CheY-like_superfamily"/>
</dbReference>
<dbReference type="CDD" id="cd16922">
    <property type="entry name" value="HATPase_EvgS-ArcB-TorS-like"/>
    <property type="match status" value="1"/>
</dbReference>
<comment type="caution">
    <text evidence="5">The sequence shown here is derived from an EMBL/GenBank/DDBJ whole genome shotgun (WGS) entry which is preliminary data.</text>
</comment>